<dbReference type="CDD" id="cd16277">
    <property type="entry name" value="metallo-hydrolase-like_MBL-fold"/>
    <property type="match status" value="1"/>
</dbReference>
<dbReference type="Pfam" id="PF00753">
    <property type="entry name" value="Lactamase_B"/>
    <property type="match status" value="1"/>
</dbReference>
<dbReference type="GO" id="GO:0016787">
    <property type="term" value="F:hydrolase activity"/>
    <property type="evidence" value="ECO:0007669"/>
    <property type="project" value="UniProtKB-KW"/>
</dbReference>
<sequence>MGRAQASRSTLCYNSALAFYPSLSALGEAPVANNKIRVGNVEILSLSDGLLEFDLCNFFPTIPQDQWQPYEAHLTEEHHVRFNLASFLIRSEGRTILVDTGLGPKPADAPETPWGELMNDFAAHAVRPEEIDMVVMTHLHRDHVGWNLLMQGDKYVPTFPNARYWMSAIDWEACHRPEVRDRFPNAPSCVWPLADLGLVEFMHGEHQITRDLTAIPTPGHTPGHVSILITSQGERALVLGDAAHNPAQLHETDWVSRADMDPEVTRQTRRTLVERLEREEIIVAAGHFPAPGFGKVVRLQGRRYWQVL</sequence>
<evidence type="ECO:0000256" key="1">
    <source>
        <dbReference type="ARBA" id="ARBA00007749"/>
    </source>
</evidence>
<dbReference type="InterPro" id="IPR036866">
    <property type="entry name" value="RibonucZ/Hydroxyglut_hydro"/>
</dbReference>
<evidence type="ECO:0000259" key="5">
    <source>
        <dbReference type="SMART" id="SM00849"/>
    </source>
</evidence>
<dbReference type="SUPFAM" id="SSF56281">
    <property type="entry name" value="Metallo-hydrolase/oxidoreductase"/>
    <property type="match status" value="1"/>
</dbReference>
<accession>A0A937W5H4</accession>
<keyword evidence="4" id="KW-0862">Zinc</keyword>
<dbReference type="Gene3D" id="3.60.15.10">
    <property type="entry name" value="Ribonuclease Z/Hydroxyacylglutathione hydrolase-like"/>
    <property type="match status" value="1"/>
</dbReference>
<organism evidence="6 7">
    <name type="scientific">Tectimicrobiota bacterium</name>
    <dbReference type="NCBI Taxonomy" id="2528274"/>
    <lineage>
        <taxon>Bacteria</taxon>
        <taxon>Pseudomonadati</taxon>
        <taxon>Nitrospinota/Tectimicrobiota group</taxon>
        <taxon>Candidatus Tectimicrobiota</taxon>
    </lineage>
</organism>
<keyword evidence="3" id="KW-0378">Hydrolase</keyword>
<proteinExistence type="inferred from homology"/>
<feature type="domain" description="Metallo-beta-lactamase" evidence="5">
    <location>
        <begin position="83"/>
        <end position="287"/>
    </location>
</feature>
<evidence type="ECO:0000313" key="6">
    <source>
        <dbReference type="EMBL" id="MBM3225804.1"/>
    </source>
</evidence>
<dbReference type="EMBL" id="VGLS01000691">
    <property type="protein sequence ID" value="MBM3225804.1"/>
    <property type="molecule type" value="Genomic_DNA"/>
</dbReference>
<dbReference type="Proteomes" id="UP000712673">
    <property type="component" value="Unassembled WGS sequence"/>
</dbReference>
<protein>
    <submittedName>
        <fullName evidence="6">MBL fold metallo-hydrolase</fullName>
    </submittedName>
</protein>
<name>A0A937W5H4_UNCTE</name>
<keyword evidence="2" id="KW-0479">Metal-binding</keyword>
<dbReference type="SMART" id="SM00849">
    <property type="entry name" value="Lactamase_B"/>
    <property type="match status" value="1"/>
</dbReference>
<reference evidence="6" key="1">
    <citation type="submission" date="2019-03" db="EMBL/GenBank/DDBJ databases">
        <title>Lake Tanganyika Metagenome-Assembled Genomes (MAGs).</title>
        <authorList>
            <person name="Tran P."/>
        </authorList>
    </citation>
    <scope>NUCLEOTIDE SEQUENCE</scope>
    <source>
        <strain evidence="6">K_DeepCast_65m_m2_066</strain>
    </source>
</reference>
<gene>
    <name evidence="6" type="ORF">FJZ47_18665</name>
</gene>
<dbReference type="AlphaFoldDB" id="A0A937W5H4"/>
<comment type="caution">
    <text evidence="6">The sequence shown here is derived from an EMBL/GenBank/DDBJ whole genome shotgun (WGS) entry which is preliminary data.</text>
</comment>
<evidence type="ECO:0000313" key="7">
    <source>
        <dbReference type="Proteomes" id="UP000712673"/>
    </source>
</evidence>
<evidence type="ECO:0000256" key="4">
    <source>
        <dbReference type="ARBA" id="ARBA00022833"/>
    </source>
</evidence>
<dbReference type="PANTHER" id="PTHR42978">
    <property type="entry name" value="QUORUM-QUENCHING LACTONASE YTNP-RELATED-RELATED"/>
    <property type="match status" value="1"/>
</dbReference>
<dbReference type="PANTHER" id="PTHR42978:SF6">
    <property type="entry name" value="QUORUM-QUENCHING LACTONASE YTNP-RELATED"/>
    <property type="match status" value="1"/>
</dbReference>
<comment type="similarity">
    <text evidence="1">Belongs to the metallo-beta-lactamase superfamily.</text>
</comment>
<evidence type="ECO:0000256" key="3">
    <source>
        <dbReference type="ARBA" id="ARBA00022801"/>
    </source>
</evidence>
<dbReference type="InterPro" id="IPR051013">
    <property type="entry name" value="MBL_superfamily_lactonases"/>
</dbReference>
<dbReference type="GO" id="GO:0046872">
    <property type="term" value="F:metal ion binding"/>
    <property type="evidence" value="ECO:0007669"/>
    <property type="project" value="UniProtKB-KW"/>
</dbReference>
<evidence type="ECO:0000256" key="2">
    <source>
        <dbReference type="ARBA" id="ARBA00022723"/>
    </source>
</evidence>
<dbReference type="InterPro" id="IPR001279">
    <property type="entry name" value="Metallo-B-lactamas"/>
</dbReference>